<feature type="region of interest" description="Disordered" evidence="1">
    <location>
        <begin position="177"/>
        <end position="205"/>
    </location>
</feature>
<evidence type="ECO:0000313" key="3">
    <source>
        <dbReference type="Proteomes" id="UP000187609"/>
    </source>
</evidence>
<reference evidence="2" key="1">
    <citation type="submission" date="2016-11" db="EMBL/GenBank/DDBJ databases">
        <title>The genome of Nicotiana attenuata.</title>
        <authorList>
            <person name="Xu S."/>
            <person name="Brockmoeller T."/>
            <person name="Gaquerel E."/>
            <person name="Navarro A."/>
            <person name="Kuhl H."/>
            <person name="Gase K."/>
            <person name="Ling Z."/>
            <person name="Zhou W."/>
            <person name="Kreitzer C."/>
            <person name="Stanke M."/>
            <person name="Tang H."/>
            <person name="Lyons E."/>
            <person name="Pandey P."/>
            <person name="Pandey S.P."/>
            <person name="Timmermann B."/>
            <person name="Baldwin I.T."/>
        </authorList>
    </citation>
    <scope>NUCLEOTIDE SEQUENCE [LARGE SCALE GENOMIC DNA]</scope>
    <source>
        <strain evidence="2">UT</strain>
    </source>
</reference>
<sequence>MSMSQQPHLANPNIPGKEHVKNFPTSYSDHDPPDSFWLSKDSERDWFDQNAAMQRKSSMKFAFSCKSKKNSKALLSYHSFSSLSQKPNTSFFALPKTRKSFSADGNLRVNKVAKSKFRFTRSRSEPVRKMMMRVTEPGSPKVTCTGRIRRSKSKKDKAIRTGFWKKVRAALNIRSGAKGVDSVRTAEPAGSPVLKRLASRRRSES</sequence>
<keyword evidence="3" id="KW-1185">Reference proteome</keyword>
<feature type="region of interest" description="Disordered" evidence="1">
    <location>
        <begin position="1"/>
        <end position="36"/>
    </location>
</feature>
<accession>A0A1J6IER0</accession>
<evidence type="ECO:0000256" key="1">
    <source>
        <dbReference type="SAM" id="MobiDB-lite"/>
    </source>
</evidence>
<dbReference type="Proteomes" id="UP000187609">
    <property type="component" value="Unassembled WGS sequence"/>
</dbReference>
<dbReference type="Gramene" id="OIT03549">
    <property type="protein sequence ID" value="OIT03549"/>
    <property type="gene ID" value="A4A49_40090"/>
</dbReference>
<proteinExistence type="predicted"/>
<dbReference type="PANTHER" id="PTHR34120:SF10">
    <property type="entry name" value="CALCIUM_CALMODULIN PROTEIN KINASE"/>
    <property type="match status" value="1"/>
</dbReference>
<dbReference type="AlphaFoldDB" id="A0A1J6IER0"/>
<evidence type="ECO:0000313" key="2">
    <source>
        <dbReference type="EMBL" id="OIT03549.1"/>
    </source>
</evidence>
<name>A0A1J6IER0_NICAT</name>
<gene>
    <name evidence="2" type="ORF">A4A49_40090</name>
</gene>
<organism evidence="2 3">
    <name type="scientific">Nicotiana attenuata</name>
    <name type="common">Coyote tobacco</name>
    <dbReference type="NCBI Taxonomy" id="49451"/>
    <lineage>
        <taxon>Eukaryota</taxon>
        <taxon>Viridiplantae</taxon>
        <taxon>Streptophyta</taxon>
        <taxon>Embryophyta</taxon>
        <taxon>Tracheophyta</taxon>
        <taxon>Spermatophyta</taxon>
        <taxon>Magnoliopsida</taxon>
        <taxon>eudicotyledons</taxon>
        <taxon>Gunneridae</taxon>
        <taxon>Pentapetalae</taxon>
        <taxon>asterids</taxon>
        <taxon>lamiids</taxon>
        <taxon>Solanales</taxon>
        <taxon>Solanaceae</taxon>
        <taxon>Nicotianoideae</taxon>
        <taxon>Nicotianeae</taxon>
        <taxon>Nicotiana</taxon>
    </lineage>
</organism>
<dbReference type="OMA" id="SERDWFD"/>
<protein>
    <submittedName>
        <fullName evidence="2">Uncharacterized protein</fullName>
    </submittedName>
</protein>
<dbReference type="PANTHER" id="PTHR34120">
    <property type="entry name" value="EXPRESSED PROTEIN"/>
    <property type="match status" value="1"/>
</dbReference>
<comment type="caution">
    <text evidence="2">The sequence shown here is derived from an EMBL/GenBank/DDBJ whole genome shotgun (WGS) entry which is preliminary data.</text>
</comment>
<dbReference type="EMBL" id="MJEQ01037187">
    <property type="protein sequence ID" value="OIT03549.1"/>
    <property type="molecule type" value="Genomic_DNA"/>
</dbReference>